<dbReference type="InterPro" id="IPR036514">
    <property type="entry name" value="SGNH_hydro_sf"/>
</dbReference>
<dbReference type="Gene3D" id="3.40.50.1110">
    <property type="entry name" value="SGNH hydrolase"/>
    <property type="match status" value="1"/>
</dbReference>
<sequence length="303" mass="32400">MRNWFRGRTAASAATAAVLATALLGCDAQGGNSPAPQGAAAADRPKPSPTPTPTWDTTPRSMAAVGDSITRGFDACQVLSDCPESSWATGTDPAVNSLAVRLLGKDAAAAQSWNFARTGARMSALPEQMEQAAEKSPELVTVLMGANDACRGTTAAMTSVASFRADFEDGMRALRRELPKTQVFVASVPDLSRLWSSGKGNAMAKQIWKLGICQSMLADPDAMDSLAVERRGNVHARVEAYNEVLQDVCAKDKYCRYDGGSVFDYRFGQGQLSRWDWFHPSRNGQARLAELAFTAVTAEKSPA</sequence>
<dbReference type="GO" id="GO:0004620">
    <property type="term" value="F:phospholipase activity"/>
    <property type="evidence" value="ECO:0007669"/>
    <property type="project" value="InterPro"/>
</dbReference>
<protein>
    <submittedName>
        <fullName evidence="3">SGNH/GDSL hydrolase family protein</fullName>
    </submittedName>
</protein>
<accession>A0A6G4XT01</accession>
<evidence type="ECO:0000313" key="3">
    <source>
        <dbReference type="EMBL" id="NGO79731.1"/>
    </source>
</evidence>
<dbReference type="PANTHER" id="PTHR21325">
    <property type="entry name" value="PHOSPHOLIPASE B, PLB1"/>
    <property type="match status" value="1"/>
</dbReference>
<evidence type="ECO:0000256" key="1">
    <source>
        <dbReference type="SAM" id="MobiDB-lite"/>
    </source>
</evidence>
<dbReference type="PROSITE" id="PS51257">
    <property type="entry name" value="PROKAR_LIPOPROTEIN"/>
    <property type="match status" value="1"/>
</dbReference>
<reference evidence="3 4" key="1">
    <citation type="submission" date="2020-02" db="EMBL/GenBank/DDBJ databases">
        <title>Whole-genome analyses of novel actinobacteria.</title>
        <authorList>
            <person name="Sahin N."/>
            <person name="Tokatli A."/>
        </authorList>
    </citation>
    <scope>NUCLEOTIDE SEQUENCE [LARGE SCALE GENOMIC DNA]</scope>
    <source>
        <strain evidence="3 4">YC504</strain>
    </source>
</reference>
<evidence type="ECO:0000313" key="4">
    <source>
        <dbReference type="Proteomes" id="UP000481109"/>
    </source>
</evidence>
<keyword evidence="2" id="KW-0732">Signal</keyword>
<proteinExistence type="predicted"/>
<comment type="caution">
    <text evidence="3">The sequence shown here is derived from an EMBL/GenBank/DDBJ whole genome shotgun (WGS) entry which is preliminary data.</text>
</comment>
<dbReference type="CDD" id="cd01832">
    <property type="entry name" value="SGNH_hydrolase_like_1"/>
    <property type="match status" value="1"/>
</dbReference>
<dbReference type="Proteomes" id="UP000481109">
    <property type="component" value="Unassembled WGS sequence"/>
</dbReference>
<feature type="region of interest" description="Disordered" evidence="1">
    <location>
        <begin position="30"/>
        <end position="59"/>
    </location>
</feature>
<feature type="signal peptide" evidence="2">
    <location>
        <begin position="1"/>
        <end position="28"/>
    </location>
</feature>
<evidence type="ECO:0000256" key="2">
    <source>
        <dbReference type="SAM" id="SignalP"/>
    </source>
</evidence>
<keyword evidence="3" id="KW-0378">Hydrolase</keyword>
<dbReference type="PANTHER" id="PTHR21325:SF31">
    <property type="entry name" value="GH22081P-RELATED"/>
    <property type="match status" value="1"/>
</dbReference>
<dbReference type="InterPro" id="IPR001087">
    <property type="entry name" value="GDSL"/>
</dbReference>
<dbReference type="EMBL" id="JAAKZW010000168">
    <property type="protein sequence ID" value="NGO79731.1"/>
    <property type="molecule type" value="Genomic_DNA"/>
</dbReference>
<organism evidence="3 4">
    <name type="scientific">Streptomyces mesophilus</name>
    <dbReference type="NCBI Taxonomy" id="1775132"/>
    <lineage>
        <taxon>Bacteria</taxon>
        <taxon>Bacillati</taxon>
        <taxon>Actinomycetota</taxon>
        <taxon>Actinomycetes</taxon>
        <taxon>Kitasatosporales</taxon>
        <taxon>Streptomycetaceae</taxon>
        <taxon>Streptomyces</taxon>
    </lineage>
</organism>
<dbReference type="AlphaFoldDB" id="A0A6G4XT01"/>
<dbReference type="Pfam" id="PF00657">
    <property type="entry name" value="Lipase_GDSL"/>
    <property type="match status" value="1"/>
</dbReference>
<keyword evidence="4" id="KW-1185">Reference proteome</keyword>
<dbReference type="InterPro" id="IPR038885">
    <property type="entry name" value="PLB1"/>
</dbReference>
<dbReference type="SUPFAM" id="SSF52266">
    <property type="entry name" value="SGNH hydrolase"/>
    <property type="match status" value="1"/>
</dbReference>
<name>A0A6G4XT01_9ACTN</name>
<gene>
    <name evidence="3" type="ORF">G6045_29345</name>
</gene>
<feature type="chain" id="PRO_5038451353" evidence="2">
    <location>
        <begin position="29"/>
        <end position="303"/>
    </location>
</feature>